<dbReference type="PROSITE" id="PS51257">
    <property type="entry name" value="PROKAR_LIPOPROTEIN"/>
    <property type="match status" value="1"/>
</dbReference>
<dbReference type="AlphaFoldDB" id="A0A5C5S545"/>
<dbReference type="RefSeq" id="WP_146486435.1">
    <property type="nucleotide sequence ID" value="NZ_VIGX01000003.1"/>
</dbReference>
<evidence type="ECO:0000313" key="1">
    <source>
        <dbReference type="EMBL" id="TWS29401.1"/>
    </source>
</evidence>
<sequence>MNSPRTRPVGCLVSVVAGTAVLAVLAFVVASCATFGDEKPRELDAKGLRKTVREWTGASLPESLTVIRASRTDAFMDPYMSAVFEAPTAGVDDFVGTLGARRLREFAPDCSTPVGAPVFTELPGSERTFDAGPQPWFANMQGQYEGDYSVIRPVESGVLERCRNIVTVFARPTSPFVDMAIQKKDDGTSRVVLAVTYT</sequence>
<reference evidence="1 2" key="1">
    <citation type="submission" date="2019-06" db="EMBL/GenBank/DDBJ databases">
        <title>Tsukamurella conjunctivitidis sp. nov., Tsukamurella assacharolytica sp. nov. and Tsukamurella sputae sp. nov. isolated from patients with conjunctivitis, bacteraemia (lymphoma) and respiratory infection (sputum) in Hong Kong.</title>
        <authorList>
            <person name="Teng J.L.L."/>
            <person name="Lee H.H."/>
            <person name="Fong J.Y.H."/>
            <person name="Fok K.M.N."/>
            <person name="Lau S.K.P."/>
            <person name="Woo P.C.Y."/>
        </authorList>
    </citation>
    <scope>NUCLEOTIDE SEQUENCE [LARGE SCALE GENOMIC DNA]</scope>
    <source>
        <strain evidence="1 2">HKU72</strain>
    </source>
</reference>
<dbReference type="EMBL" id="VIGX01000003">
    <property type="protein sequence ID" value="TWS29401.1"/>
    <property type="molecule type" value="Genomic_DNA"/>
</dbReference>
<name>A0A5C5S545_9ACTN</name>
<gene>
    <name evidence="1" type="ORF">FK530_07625</name>
</gene>
<comment type="caution">
    <text evidence="1">The sequence shown here is derived from an EMBL/GenBank/DDBJ whole genome shotgun (WGS) entry which is preliminary data.</text>
</comment>
<accession>A0A5C5S545</accession>
<protein>
    <submittedName>
        <fullName evidence="1">Uncharacterized protein</fullName>
    </submittedName>
</protein>
<dbReference type="OrthoDB" id="9887609at2"/>
<dbReference type="Proteomes" id="UP000319375">
    <property type="component" value="Unassembled WGS sequence"/>
</dbReference>
<proteinExistence type="predicted"/>
<organism evidence="1 2">
    <name type="scientific">Tsukamurella conjunctivitidis</name>
    <dbReference type="NCBI Taxonomy" id="2592068"/>
    <lineage>
        <taxon>Bacteria</taxon>
        <taxon>Bacillati</taxon>
        <taxon>Actinomycetota</taxon>
        <taxon>Actinomycetes</taxon>
        <taxon>Mycobacteriales</taxon>
        <taxon>Tsukamurellaceae</taxon>
        <taxon>Tsukamurella</taxon>
    </lineage>
</organism>
<evidence type="ECO:0000313" key="2">
    <source>
        <dbReference type="Proteomes" id="UP000319375"/>
    </source>
</evidence>
<keyword evidence="2" id="KW-1185">Reference proteome</keyword>